<dbReference type="Proteomes" id="UP000439123">
    <property type="component" value="Unassembled WGS sequence"/>
</dbReference>
<sequence>MMKKSLLLLAALMLGGCATHWPETALLNPQVIPANQQYYSGNRITMEGVDKREAAYVFSIKHKEKAPVLVNSERPLNLLMAERLAEGLRSQGLEVGNSGTTNLTLVISNAAVNVEEKTFTYVTKSRVSLQVIADFQGNRLTKQFNMSSSKESPSEPSMADLESTLNLQLGSVLQQIMADDALRGYLKGQPNGAGV</sequence>
<evidence type="ECO:0000313" key="3">
    <source>
        <dbReference type="Proteomes" id="UP000439123"/>
    </source>
</evidence>
<evidence type="ECO:0000256" key="1">
    <source>
        <dbReference type="SAM" id="SignalP"/>
    </source>
</evidence>
<name>A0A653KRB8_AERVE</name>
<evidence type="ECO:0008006" key="4">
    <source>
        <dbReference type="Google" id="ProtNLM"/>
    </source>
</evidence>
<dbReference type="InterPro" id="IPR005619">
    <property type="entry name" value="Uncharacterised_YajG"/>
</dbReference>
<dbReference type="EMBL" id="CABWLC010000004">
    <property type="protein sequence ID" value="VXA81730.1"/>
    <property type="molecule type" value="Genomic_DNA"/>
</dbReference>
<organism evidence="2 3">
    <name type="scientific">Aeromonas veronii</name>
    <dbReference type="NCBI Taxonomy" id="654"/>
    <lineage>
        <taxon>Bacteria</taxon>
        <taxon>Pseudomonadati</taxon>
        <taxon>Pseudomonadota</taxon>
        <taxon>Gammaproteobacteria</taxon>
        <taxon>Aeromonadales</taxon>
        <taxon>Aeromonadaceae</taxon>
        <taxon>Aeromonas</taxon>
    </lineage>
</organism>
<reference evidence="2 3" key="1">
    <citation type="submission" date="2019-10" db="EMBL/GenBank/DDBJ databases">
        <authorList>
            <person name="Karimi E."/>
        </authorList>
    </citation>
    <scope>NUCLEOTIDE SEQUENCE [LARGE SCALE GENOMIC DNA]</scope>
    <source>
        <strain evidence="2">Aeromonas sp. 8C</strain>
    </source>
</reference>
<keyword evidence="1" id="KW-0732">Signal</keyword>
<feature type="chain" id="PRO_5024815298" description="Lipoprotein" evidence="1">
    <location>
        <begin position="21"/>
        <end position="195"/>
    </location>
</feature>
<dbReference type="Pfam" id="PF03923">
    <property type="entry name" value="Lipoprotein_16"/>
    <property type="match status" value="1"/>
</dbReference>
<feature type="signal peptide" evidence="1">
    <location>
        <begin position="1"/>
        <end position="20"/>
    </location>
</feature>
<dbReference type="AlphaFoldDB" id="A0A653KRB8"/>
<accession>A0A653KRB8</accession>
<gene>
    <name evidence="2" type="ORF">AERO8C_120227</name>
</gene>
<dbReference type="PROSITE" id="PS51257">
    <property type="entry name" value="PROKAR_LIPOPROTEIN"/>
    <property type="match status" value="1"/>
</dbReference>
<protein>
    <recommendedName>
        <fullName evidence="4">Lipoprotein</fullName>
    </recommendedName>
</protein>
<evidence type="ECO:0000313" key="2">
    <source>
        <dbReference type="EMBL" id="VXA81730.1"/>
    </source>
</evidence>
<proteinExistence type="predicted"/>